<evidence type="ECO:0000313" key="11">
    <source>
        <dbReference type="EMBL" id="AWO97465.1"/>
    </source>
</evidence>
<dbReference type="SMART" id="SM00183">
    <property type="entry name" value="NAT_PEP"/>
    <property type="match status" value="1"/>
</dbReference>
<dbReference type="InterPro" id="IPR000663">
    <property type="entry name" value="Natr_peptide"/>
</dbReference>
<keyword evidence="12" id="KW-1185">Reference proteome</keyword>
<dbReference type="PANTHER" id="PTHR12167:SF6">
    <property type="entry name" value="C-TYPE NATRIURETIC PEPTIDE 2-LIKE"/>
    <property type="match status" value="1"/>
</dbReference>
<keyword evidence="4" id="KW-0964">Secreted</keyword>
<dbReference type="PRINTS" id="PR00712">
    <property type="entry name" value="BNATPEPTIDE"/>
</dbReference>
<evidence type="ECO:0000256" key="5">
    <source>
        <dbReference type="ARBA" id="ARBA00022685"/>
    </source>
</evidence>
<sequence>MASSSSFSSFVPLLILLAVAVESRPSPEQDNKQVLHSLFGSHLSSIILASPTSDDVTEGSSGYAAPSSYSSSPSAGLAVSRGAARVLTGKKEAVPRFFLEFLQRQAKTRRRSRKSMMASSSSFSSFVPLLILLAVAVESRPSPEQDNKQVLHSLFGSHLSSIILASPTSDDVTEGSSGYAAPSSYSSSPSAGLAVSRGAARVLTGKKEAVPRFFLEFLQRQAKTRRRSRKSMVGGRGCFGMKMDRIGSISGLGC</sequence>
<evidence type="ECO:0000256" key="1">
    <source>
        <dbReference type="ARBA" id="ARBA00002179"/>
    </source>
</evidence>
<gene>
    <name evidence="11" type="ORF">SMAX5B_008012</name>
</gene>
<evidence type="ECO:0000256" key="4">
    <source>
        <dbReference type="ARBA" id="ARBA00022525"/>
    </source>
</evidence>
<feature type="signal peptide" evidence="10">
    <location>
        <begin position="1"/>
        <end position="23"/>
    </location>
</feature>
<dbReference type="GO" id="GO:0006182">
    <property type="term" value="P:cGMP biosynthetic process"/>
    <property type="evidence" value="ECO:0007669"/>
    <property type="project" value="TreeGrafter"/>
</dbReference>
<keyword evidence="7 9" id="KW-0838">Vasoactive</keyword>
<keyword evidence="10" id="KW-0732">Signal</keyword>
<dbReference type="GO" id="GO:0005576">
    <property type="term" value="C:extracellular region"/>
    <property type="evidence" value="ECO:0007669"/>
    <property type="project" value="UniProtKB-SubCell"/>
</dbReference>
<comment type="subcellular location">
    <subcellularLocation>
        <location evidence="2 9">Secreted</location>
    </subcellularLocation>
</comment>
<dbReference type="Pfam" id="PF00212">
    <property type="entry name" value="ANP"/>
    <property type="match status" value="1"/>
</dbReference>
<evidence type="ECO:0000313" key="12">
    <source>
        <dbReference type="Proteomes" id="UP000246464"/>
    </source>
</evidence>
<organism evidence="11 12">
    <name type="scientific">Scophthalmus maximus</name>
    <name type="common">Turbot</name>
    <name type="synonym">Psetta maxima</name>
    <dbReference type="NCBI Taxonomy" id="52904"/>
    <lineage>
        <taxon>Eukaryota</taxon>
        <taxon>Metazoa</taxon>
        <taxon>Chordata</taxon>
        <taxon>Craniata</taxon>
        <taxon>Vertebrata</taxon>
        <taxon>Euteleostomi</taxon>
        <taxon>Actinopterygii</taxon>
        <taxon>Neopterygii</taxon>
        <taxon>Teleostei</taxon>
        <taxon>Neoteleostei</taxon>
        <taxon>Acanthomorphata</taxon>
        <taxon>Carangaria</taxon>
        <taxon>Pleuronectiformes</taxon>
        <taxon>Pleuronectoidei</taxon>
        <taxon>Scophthalmidae</taxon>
        <taxon>Scophthalmus</taxon>
    </lineage>
</organism>
<evidence type="ECO:0000256" key="3">
    <source>
        <dbReference type="ARBA" id="ARBA00009041"/>
    </source>
</evidence>
<dbReference type="InterPro" id="IPR002408">
    <property type="entry name" value="Natriuretic_peptide_brain"/>
</dbReference>
<keyword evidence="6" id="KW-0372">Hormone</keyword>
<evidence type="ECO:0000256" key="6">
    <source>
        <dbReference type="ARBA" id="ARBA00022702"/>
    </source>
</evidence>
<comment type="function">
    <text evidence="1">Exhibits natriuretic and vasodepressant activity. Has cGMP-stimulating activity. May help to regulate body fluid homeostasis in a variety of aquatic environments.</text>
</comment>
<keyword evidence="5" id="KW-0165">Cleavage on pair of basic residues</keyword>
<dbReference type="EMBL" id="CP026244">
    <property type="protein sequence ID" value="AWO97465.1"/>
    <property type="molecule type" value="Genomic_DNA"/>
</dbReference>
<protein>
    <submittedName>
        <fullName evidence="11">Putative C-type natriuretic peptide 2-like</fullName>
    </submittedName>
</protein>
<evidence type="ECO:0000256" key="2">
    <source>
        <dbReference type="ARBA" id="ARBA00004613"/>
    </source>
</evidence>
<keyword evidence="8" id="KW-1015">Disulfide bond</keyword>
<dbReference type="Proteomes" id="UP000246464">
    <property type="component" value="Chromosome 2"/>
</dbReference>
<dbReference type="InterPro" id="IPR030480">
    <property type="entry name" value="Natr_peptide_CS"/>
</dbReference>
<dbReference type="GO" id="GO:0005179">
    <property type="term" value="F:hormone activity"/>
    <property type="evidence" value="ECO:0007669"/>
    <property type="project" value="UniProtKB-KW"/>
</dbReference>
<dbReference type="AlphaFoldDB" id="A0A2U9B0V9"/>
<accession>A0A2U9B0V9</accession>
<dbReference type="GO" id="GO:0007168">
    <property type="term" value="P:receptor guanylyl cyclase signaling pathway"/>
    <property type="evidence" value="ECO:0007669"/>
    <property type="project" value="TreeGrafter"/>
</dbReference>
<dbReference type="PROSITE" id="PS00263">
    <property type="entry name" value="NATRIURETIC_PEPTIDE"/>
    <property type="match status" value="1"/>
</dbReference>
<dbReference type="PANTHER" id="PTHR12167">
    <property type="entry name" value="C-TYPE NATRIURETIC PEPTIDE"/>
    <property type="match status" value="1"/>
</dbReference>
<evidence type="ECO:0000256" key="8">
    <source>
        <dbReference type="ARBA" id="ARBA00023157"/>
    </source>
</evidence>
<reference evidence="11 12" key="1">
    <citation type="submission" date="2017-12" db="EMBL/GenBank/DDBJ databases">
        <title>Integrating genomic resources of turbot (Scophthalmus maximus) in depth evaluation of genetic and physical mapping variation across individuals.</title>
        <authorList>
            <person name="Martinez P."/>
        </authorList>
    </citation>
    <scope>NUCLEOTIDE SEQUENCE [LARGE SCALE GENOMIC DNA]</scope>
</reference>
<comment type="similarity">
    <text evidence="3 9">Belongs to the natriuretic peptide family.</text>
</comment>
<dbReference type="GO" id="GO:0097746">
    <property type="term" value="P:blood vessel diameter maintenance"/>
    <property type="evidence" value="ECO:0007669"/>
    <property type="project" value="UniProtKB-KW"/>
</dbReference>
<feature type="chain" id="PRO_5016178578" evidence="10">
    <location>
        <begin position="24"/>
        <end position="254"/>
    </location>
</feature>
<evidence type="ECO:0000256" key="9">
    <source>
        <dbReference type="RuleBase" id="RU003686"/>
    </source>
</evidence>
<evidence type="ECO:0000256" key="10">
    <source>
        <dbReference type="SAM" id="SignalP"/>
    </source>
</evidence>
<proteinExistence type="inferred from homology"/>
<evidence type="ECO:0000256" key="7">
    <source>
        <dbReference type="ARBA" id="ARBA00022858"/>
    </source>
</evidence>
<name>A0A2U9B0V9_SCOMX</name>